<gene>
    <name evidence="3" type="ORF">GNZ18_29555</name>
</gene>
<keyword evidence="4" id="KW-1185">Reference proteome</keyword>
<organism evidence="3 4">
    <name type="scientific">Actinomadura litoris</name>
    <dbReference type="NCBI Taxonomy" id="2678616"/>
    <lineage>
        <taxon>Bacteria</taxon>
        <taxon>Bacillati</taxon>
        <taxon>Actinomycetota</taxon>
        <taxon>Actinomycetes</taxon>
        <taxon>Streptosporangiales</taxon>
        <taxon>Thermomonosporaceae</taxon>
        <taxon>Actinomadura</taxon>
    </lineage>
</organism>
<reference evidence="3 4" key="1">
    <citation type="submission" date="2019-11" db="EMBL/GenBank/DDBJ databases">
        <authorList>
            <person name="Cao P."/>
        </authorList>
    </citation>
    <scope>NUCLEOTIDE SEQUENCE [LARGE SCALE GENOMIC DNA]</scope>
    <source>
        <strain evidence="3 4">NEAU-AAG5</strain>
    </source>
</reference>
<accession>A0A7K1L8G0</accession>
<evidence type="ECO:0000313" key="4">
    <source>
        <dbReference type="Proteomes" id="UP000432015"/>
    </source>
</evidence>
<dbReference type="Gene3D" id="3.30.930.10">
    <property type="entry name" value="Bira Bifunctional Protein, Domain 2"/>
    <property type="match status" value="1"/>
</dbReference>
<protein>
    <recommendedName>
        <fullName evidence="2">BPL/LPL catalytic domain-containing protein</fullName>
    </recommendedName>
</protein>
<dbReference type="SUPFAM" id="SSF55681">
    <property type="entry name" value="Class II aaRS and biotin synthetases"/>
    <property type="match status" value="1"/>
</dbReference>
<dbReference type="InterPro" id="IPR050664">
    <property type="entry name" value="Octanoyltrans_LipM/LipL"/>
</dbReference>
<dbReference type="Proteomes" id="UP000432015">
    <property type="component" value="Unassembled WGS sequence"/>
</dbReference>
<sequence>MLSVILDDTRDPARNLALDEALARAAAYRSAVGHGPRTLVRRSPSGRPVAGRFASARPRPAHSALGGAVAGLPVLRVWQCSPSVMVGRFQDVARAADLAACARDGVEVVRRATGGGAVCFGPGTLAFTLVQRPGRRVPLEELVFAAVEGLGVPRGPLRAGRAVQAARLLTRTACLVHVAVQVGPGGACPAGDAAGDAAGRPTLADFGPAMTMDAVRAAVLGAVVDAFGAARTRRPDALESSVRDHLHAVRYGDLAWHLTGAPGDGASMSGSRAAGEGEHSASAARTDG</sequence>
<dbReference type="InterPro" id="IPR004143">
    <property type="entry name" value="BPL_LPL_catalytic"/>
</dbReference>
<dbReference type="PANTHER" id="PTHR43679">
    <property type="entry name" value="OCTANOYLTRANSFERASE LIPM-RELATED"/>
    <property type="match status" value="1"/>
</dbReference>
<name>A0A7K1L8G0_9ACTN</name>
<evidence type="ECO:0000259" key="2">
    <source>
        <dbReference type="PROSITE" id="PS51733"/>
    </source>
</evidence>
<comment type="caution">
    <text evidence="3">The sequence shown here is derived from an EMBL/GenBank/DDBJ whole genome shotgun (WGS) entry which is preliminary data.</text>
</comment>
<dbReference type="Pfam" id="PF21948">
    <property type="entry name" value="LplA-B_cat"/>
    <property type="match status" value="1"/>
</dbReference>
<feature type="region of interest" description="Disordered" evidence="1">
    <location>
        <begin position="266"/>
        <end position="288"/>
    </location>
</feature>
<evidence type="ECO:0000313" key="3">
    <source>
        <dbReference type="EMBL" id="MUN40718.1"/>
    </source>
</evidence>
<dbReference type="EMBL" id="WOFH01000012">
    <property type="protein sequence ID" value="MUN40718.1"/>
    <property type="molecule type" value="Genomic_DNA"/>
</dbReference>
<proteinExistence type="predicted"/>
<evidence type="ECO:0000256" key="1">
    <source>
        <dbReference type="SAM" id="MobiDB-lite"/>
    </source>
</evidence>
<feature type="compositionally biased region" description="Low complexity" evidence="1">
    <location>
        <begin position="269"/>
        <end position="288"/>
    </location>
</feature>
<dbReference type="PROSITE" id="PS51733">
    <property type="entry name" value="BPL_LPL_CATALYTIC"/>
    <property type="match status" value="1"/>
</dbReference>
<dbReference type="PANTHER" id="PTHR43679:SF2">
    <property type="entry name" value="OCTANOYL-[GCVH]:PROTEIN N-OCTANOYLTRANSFERASE"/>
    <property type="match status" value="1"/>
</dbReference>
<dbReference type="RefSeq" id="WP_156219919.1">
    <property type="nucleotide sequence ID" value="NZ_WOFH01000012.1"/>
</dbReference>
<feature type="domain" description="BPL/LPL catalytic" evidence="2">
    <location>
        <begin position="69"/>
        <end position="254"/>
    </location>
</feature>
<dbReference type="AlphaFoldDB" id="A0A7K1L8G0"/>
<dbReference type="InterPro" id="IPR045864">
    <property type="entry name" value="aa-tRNA-synth_II/BPL/LPL"/>
</dbReference>